<dbReference type="Gene3D" id="3.30.565.10">
    <property type="entry name" value="Histidine kinase-like ATPase, C-terminal domain"/>
    <property type="match status" value="1"/>
</dbReference>
<evidence type="ECO:0000313" key="5">
    <source>
        <dbReference type="Proteomes" id="UP000638353"/>
    </source>
</evidence>
<feature type="domain" description="Histidine kinase/HSP90-like ATPase" evidence="3">
    <location>
        <begin position="16"/>
        <end position="137"/>
    </location>
</feature>
<keyword evidence="1" id="KW-0808">Transferase</keyword>
<name>A0A918WW77_9ACTN</name>
<dbReference type="InterPro" id="IPR050267">
    <property type="entry name" value="Anti-sigma-factor_SerPK"/>
</dbReference>
<reference evidence="4" key="2">
    <citation type="submission" date="2020-09" db="EMBL/GenBank/DDBJ databases">
        <authorList>
            <person name="Sun Q."/>
            <person name="Ohkuma M."/>
        </authorList>
    </citation>
    <scope>NUCLEOTIDE SEQUENCE</scope>
    <source>
        <strain evidence="4">JCM 4637</strain>
    </source>
</reference>
<dbReference type="CDD" id="cd16936">
    <property type="entry name" value="HATPase_RsbW-like"/>
    <property type="match status" value="1"/>
</dbReference>
<dbReference type="EMBL" id="BMVC01000003">
    <property type="protein sequence ID" value="GHC87793.1"/>
    <property type="molecule type" value="Genomic_DNA"/>
</dbReference>
<evidence type="ECO:0000256" key="2">
    <source>
        <dbReference type="SAM" id="MobiDB-lite"/>
    </source>
</evidence>
<keyword evidence="4" id="KW-0547">Nucleotide-binding</keyword>
<comment type="caution">
    <text evidence="4">The sequence shown here is derived from an EMBL/GenBank/DDBJ whole genome shotgun (WGS) entry which is preliminary data.</text>
</comment>
<dbReference type="AlphaFoldDB" id="A0A918WW77"/>
<dbReference type="SUPFAM" id="SSF55874">
    <property type="entry name" value="ATPase domain of HSP90 chaperone/DNA topoisomerase II/histidine kinase"/>
    <property type="match status" value="1"/>
</dbReference>
<accession>A0A918WW77</accession>
<evidence type="ECO:0000256" key="1">
    <source>
        <dbReference type="ARBA" id="ARBA00022527"/>
    </source>
</evidence>
<feature type="region of interest" description="Disordered" evidence="2">
    <location>
        <begin position="89"/>
        <end position="108"/>
    </location>
</feature>
<dbReference type="PANTHER" id="PTHR35526">
    <property type="entry name" value="ANTI-SIGMA-F FACTOR RSBW-RELATED"/>
    <property type="match status" value="1"/>
</dbReference>
<dbReference type="PANTHER" id="PTHR35526:SF3">
    <property type="entry name" value="ANTI-SIGMA-F FACTOR RSBW"/>
    <property type="match status" value="1"/>
</dbReference>
<reference evidence="4" key="1">
    <citation type="journal article" date="2014" name="Int. J. Syst. Evol. Microbiol.">
        <title>Complete genome sequence of Corynebacterium casei LMG S-19264T (=DSM 44701T), isolated from a smear-ripened cheese.</title>
        <authorList>
            <consortium name="US DOE Joint Genome Institute (JGI-PGF)"/>
            <person name="Walter F."/>
            <person name="Albersmeier A."/>
            <person name="Kalinowski J."/>
            <person name="Ruckert C."/>
        </authorList>
    </citation>
    <scope>NUCLEOTIDE SEQUENCE</scope>
    <source>
        <strain evidence="4">JCM 4637</strain>
    </source>
</reference>
<dbReference type="InterPro" id="IPR036890">
    <property type="entry name" value="HATPase_C_sf"/>
</dbReference>
<dbReference type="GO" id="GO:0004674">
    <property type="term" value="F:protein serine/threonine kinase activity"/>
    <property type="evidence" value="ECO:0007669"/>
    <property type="project" value="UniProtKB-KW"/>
</dbReference>
<keyword evidence="1" id="KW-0418">Kinase</keyword>
<protein>
    <submittedName>
        <fullName evidence="4">ATP-binding protein</fullName>
    </submittedName>
</protein>
<evidence type="ECO:0000259" key="3">
    <source>
        <dbReference type="Pfam" id="PF13581"/>
    </source>
</evidence>
<dbReference type="GO" id="GO:0005524">
    <property type="term" value="F:ATP binding"/>
    <property type="evidence" value="ECO:0007669"/>
    <property type="project" value="UniProtKB-KW"/>
</dbReference>
<sequence length="152" mass="16266">MNDEISTPTGDFTQCFSATRRGARLARRLATQQLDDWGIPFGSDVSDAVTLVVAELAANAATHGRVPGRDFQLRLQLCPYTIRIEVADARGEQQPPSPGAVVAPPPEEESGRGLLLVQEIAREWGVSERPVGKSIWAEVSIVPGAVGCKGCE</sequence>
<organism evidence="4 5">
    <name type="scientific">Streptomyces finlayi</name>
    <dbReference type="NCBI Taxonomy" id="67296"/>
    <lineage>
        <taxon>Bacteria</taxon>
        <taxon>Bacillati</taxon>
        <taxon>Actinomycetota</taxon>
        <taxon>Actinomycetes</taxon>
        <taxon>Kitasatosporales</taxon>
        <taxon>Streptomycetaceae</taxon>
        <taxon>Streptomyces</taxon>
    </lineage>
</organism>
<keyword evidence="4" id="KW-0067">ATP-binding</keyword>
<keyword evidence="1" id="KW-0723">Serine/threonine-protein kinase</keyword>
<proteinExistence type="predicted"/>
<evidence type="ECO:0000313" key="4">
    <source>
        <dbReference type="EMBL" id="GHC87793.1"/>
    </source>
</evidence>
<dbReference type="RefSeq" id="WP_189823145.1">
    <property type="nucleotide sequence ID" value="NZ_BMVC01000003.1"/>
</dbReference>
<dbReference type="InterPro" id="IPR003594">
    <property type="entry name" value="HATPase_dom"/>
</dbReference>
<dbReference type="Pfam" id="PF13581">
    <property type="entry name" value="HATPase_c_2"/>
    <property type="match status" value="1"/>
</dbReference>
<gene>
    <name evidence="4" type="ORF">GCM10010334_19970</name>
</gene>
<dbReference type="Proteomes" id="UP000638353">
    <property type="component" value="Unassembled WGS sequence"/>
</dbReference>